<keyword evidence="2" id="KW-1185">Reference proteome</keyword>
<accession>A0ABR6XKM1</accession>
<proteinExistence type="predicted"/>
<dbReference type="Proteomes" id="UP000643610">
    <property type="component" value="Unassembled WGS sequence"/>
</dbReference>
<gene>
    <name evidence="1" type="ORF">H8K33_00445</name>
</gene>
<sequence length="182" mass="20486">MVMESNQLMRALGAVRCLGLSSWCIGAGVIRNLVWDHLHSFEVQTPAADIDVVFFDGTDLSEKSERILENKLSLMEPGFKWELVNQASVHRWLTLESRIAVPPFLSLTEGVASWPEIATCVGVKLTDAGKVEIIAPHGLSDLFEMIVRWNPKCISYSAFAARVLQKKFTERWPRVKIFIAEN</sequence>
<reference evidence="1 2" key="1">
    <citation type="submission" date="2020-08" db="EMBL/GenBank/DDBJ databases">
        <title>Novel species isolated from subtropical streams in China.</title>
        <authorList>
            <person name="Lu H."/>
        </authorList>
    </citation>
    <scope>NUCLEOTIDE SEQUENCE [LARGE SCALE GENOMIC DNA]</scope>
    <source>
        <strain evidence="1 2">KCTC 52442</strain>
    </source>
</reference>
<name>A0ABR6XKM1_9BURK</name>
<organism evidence="1 2">
    <name type="scientific">Undibacterium amnicola</name>
    <dbReference type="NCBI Taxonomy" id="1834038"/>
    <lineage>
        <taxon>Bacteria</taxon>
        <taxon>Pseudomonadati</taxon>
        <taxon>Pseudomonadota</taxon>
        <taxon>Betaproteobacteria</taxon>
        <taxon>Burkholderiales</taxon>
        <taxon>Oxalobacteraceae</taxon>
        <taxon>Undibacterium</taxon>
    </lineage>
</organism>
<comment type="caution">
    <text evidence="1">The sequence shown here is derived from an EMBL/GenBank/DDBJ whole genome shotgun (WGS) entry which is preliminary data.</text>
</comment>
<dbReference type="PANTHER" id="PTHR39166:SF1">
    <property type="entry name" value="BLL1166 PROTEIN"/>
    <property type="match status" value="1"/>
</dbReference>
<dbReference type="InterPro" id="IPR009267">
    <property type="entry name" value="NTP_transf_6"/>
</dbReference>
<dbReference type="PANTHER" id="PTHR39166">
    <property type="entry name" value="BLL1166 PROTEIN"/>
    <property type="match status" value="1"/>
</dbReference>
<dbReference type="Pfam" id="PF06042">
    <property type="entry name" value="NTP_transf_6"/>
    <property type="match status" value="1"/>
</dbReference>
<protein>
    <submittedName>
        <fullName evidence="1">Nucleotidyltransferase family protein</fullName>
    </submittedName>
</protein>
<evidence type="ECO:0000313" key="2">
    <source>
        <dbReference type="Proteomes" id="UP000643610"/>
    </source>
</evidence>
<dbReference type="EMBL" id="JACOFU010000001">
    <property type="protein sequence ID" value="MBC3829970.1"/>
    <property type="molecule type" value="Genomic_DNA"/>
</dbReference>
<evidence type="ECO:0000313" key="1">
    <source>
        <dbReference type="EMBL" id="MBC3829970.1"/>
    </source>
</evidence>